<proteinExistence type="predicted"/>
<evidence type="ECO:0008006" key="4">
    <source>
        <dbReference type="Google" id="ProtNLM"/>
    </source>
</evidence>
<evidence type="ECO:0000313" key="2">
    <source>
        <dbReference type="EMBL" id="UXX84158.1"/>
    </source>
</evidence>
<keyword evidence="3" id="KW-1185">Reference proteome</keyword>
<feature type="compositionally biased region" description="Low complexity" evidence="1">
    <location>
        <begin position="173"/>
        <end position="184"/>
    </location>
</feature>
<feature type="region of interest" description="Disordered" evidence="1">
    <location>
        <begin position="1"/>
        <end position="231"/>
    </location>
</feature>
<dbReference type="RefSeq" id="WP_263048534.1">
    <property type="nucleotide sequence ID" value="NZ_CP106738.1"/>
</dbReference>
<accession>A0ABY6DDH9</accession>
<feature type="compositionally biased region" description="Acidic residues" evidence="1">
    <location>
        <begin position="130"/>
        <end position="172"/>
    </location>
</feature>
<organism evidence="2 3">
    <name type="scientific">Roseovarius pelagicus</name>
    <dbReference type="NCBI Taxonomy" id="2980108"/>
    <lineage>
        <taxon>Bacteria</taxon>
        <taxon>Pseudomonadati</taxon>
        <taxon>Pseudomonadota</taxon>
        <taxon>Alphaproteobacteria</taxon>
        <taxon>Rhodobacterales</taxon>
        <taxon>Roseobacteraceae</taxon>
        <taxon>Roseovarius</taxon>
    </lineage>
</organism>
<dbReference type="EMBL" id="CP106738">
    <property type="protein sequence ID" value="UXX84158.1"/>
    <property type="molecule type" value="Genomic_DNA"/>
</dbReference>
<feature type="compositionally biased region" description="Pro residues" evidence="1">
    <location>
        <begin position="14"/>
        <end position="24"/>
    </location>
</feature>
<sequence length="369" mass="38548">MLPGATSPQRDAPPDTPADPPPPGVTFDIDDNGLVRATPEGAMTPQGVRVFAGRPTLEPPAVMQGRTPATPVVPDPAEVQGQETEEQAEEEVAEEESPPELSEPTSPLAAIRPRPRPDSLSPEAQTTPETDAEISSETAEVAETEAESEVDTEAQSEADAETDPQSTADDDAAPLVAVNPALAAFRPRVRPDSITADAAEDADTDATTDADADAVEAALAAANANTDAEDAGEERDETLFENATEQAVTASLTPLTRPKNFAAIVERARESASAQPVAAAQVLAPSLPSTASVAKEATERNVLNLRAVNLIGVYGSPASRRALVRLSNGRYKKVKVGDRLDGGKVAAIGDSELRYVKKGQNLTLRMPKG</sequence>
<dbReference type="Proteomes" id="UP001064087">
    <property type="component" value="Chromosome"/>
</dbReference>
<protein>
    <recommendedName>
        <fullName evidence="4">Type IV pilus biogenesis protein PilP</fullName>
    </recommendedName>
</protein>
<feature type="compositionally biased region" description="Low complexity" evidence="1">
    <location>
        <begin position="215"/>
        <end position="226"/>
    </location>
</feature>
<evidence type="ECO:0000313" key="3">
    <source>
        <dbReference type="Proteomes" id="UP001064087"/>
    </source>
</evidence>
<reference evidence="2" key="1">
    <citation type="submission" date="2022-10" db="EMBL/GenBank/DDBJ databases">
        <title>Roseovarius pelagicus sp. nov., isolated from Arctic seawater.</title>
        <authorList>
            <person name="Hong Y.W."/>
            <person name="Hwang C.Y."/>
        </authorList>
    </citation>
    <scope>NUCLEOTIDE SEQUENCE</scope>
    <source>
        <strain evidence="2">HL-MP18</strain>
    </source>
</reference>
<name>A0ABY6DDH9_9RHOB</name>
<gene>
    <name evidence="2" type="ORF">N7U68_05770</name>
</gene>
<feature type="compositionally biased region" description="Acidic residues" evidence="1">
    <location>
        <begin position="83"/>
        <end position="98"/>
    </location>
</feature>
<feature type="compositionally biased region" description="Acidic residues" evidence="1">
    <location>
        <begin position="198"/>
        <end position="214"/>
    </location>
</feature>
<evidence type="ECO:0000256" key="1">
    <source>
        <dbReference type="SAM" id="MobiDB-lite"/>
    </source>
</evidence>
<feature type="compositionally biased region" description="Low complexity" evidence="1">
    <location>
        <begin position="99"/>
        <end position="109"/>
    </location>
</feature>